<accession>M1CCQ8</accession>
<dbReference type="HOGENOM" id="CLU_2709682_0_0_1"/>
<protein>
    <recommendedName>
        <fullName evidence="4">Importin N-terminal domain-containing protein</fullName>
    </recommendedName>
</protein>
<sequence>MDQDEQWLINCLNATLDPNQQVRSFAETSLQQATLQPGFGSSLCRIAAKRELPLGLRQISCYIYVYIYRYVYV</sequence>
<reference evidence="5" key="2">
    <citation type="submission" date="2015-06" db="UniProtKB">
        <authorList>
            <consortium name="EnsemblPlants"/>
        </authorList>
    </citation>
    <scope>IDENTIFICATION</scope>
    <source>
        <strain evidence="5">DM1-3 516 R44</strain>
    </source>
</reference>
<dbReference type="GO" id="GO:0005634">
    <property type="term" value="C:nucleus"/>
    <property type="evidence" value="ECO:0007669"/>
    <property type="project" value="UniProtKB-SubCell"/>
</dbReference>
<dbReference type="InParanoid" id="M1CCQ8"/>
<proteinExistence type="predicted"/>
<dbReference type="Pfam" id="PF03810">
    <property type="entry name" value="IBN_N"/>
    <property type="match status" value="1"/>
</dbReference>
<comment type="subcellular location">
    <subcellularLocation>
        <location evidence="1">Nucleus</location>
    </subcellularLocation>
</comment>
<dbReference type="InterPro" id="IPR016024">
    <property type="entry name" value="ARM-type_fold"/>
</dbReference>
<keyword evidence="3" id="KW-0539">Nucleus</keyword>
<keyword evidence="2" id="KW-0813">Transport</keyword>
<dbReference type="EnsemblPlants" id="PGSC0003DMT400064688">
    <property type="protein sequence ID" value="PGSC0003DMT400064688"/>
    <property type="gene ID" value="PGSC0003DMG400025125"/>
</dbReference>
<feature type="domain" description="Importin N-terminal" evidence="4">
    <location>
        <begin position="26"/>
        <end position="60"/>
    </location>
</feature>
<organism evidence="5 6">
    <name type="scientific">Solanum tuberosum</name>
    <name type="common">Potato</name>
    <dbReference type="NCBI Taxonomy" id="4113"/>
    <lineage>
        <taxon>Eukaryota</taxon>
        <taxon>Viridiplantae</taxon>
        <taxon>Streptophyta</taxon>
        <taxon>Embryophyta</taxon>
        <taxon>Tracheophyta</taxon>
        <taxon>Spermatophyta</taxon>
        <taxon>Magnoliopsida</taxon>
        <taxon>eudicotyledons</taxon>
        <taxon>Gunneridae</taxon>
        <taxon>Pentapetalae</taxon>
        <taxon>asterids</taxon>
        <taxon>lamiids</taxon>
        <taxon>Solanales</taxon>
        <taxon>Solanaceae</taxon>
        <taxon>Solanoideae</taxon>
        <taxon>Solaneae</taxon>
        <taxon>Solanum</taxon>
    </lineage>
</organism>
<dbReference type="PaxDb" id="4113-PGSC0003DMT400064688"/>
<dbReference type="eggNOG" id="KOG2274">
    <property type="taxonomic scope" value="Eukaryota"/>
</dbReference>
<dbReference type="Gene3D" id="1.25.10.10">
    <property type="entry name" value="Leucine-rich Repeat Variant"/>
    <property type="match status" value="1"/>
</dbReference>
<dbReference type="PANTHER" id="PTHR10997">
    <property type="entry name" value="IMPORTIN-7, 8, 11"/>
    <property type="match status" value="1"/>
</dbReference>
<evidence type="ECO:0000256" key="3">
    <source>
        <dbReference type="ARBA" id="ARBA00023242"/>
    </source>
</evidence>
<reference evidence="6" key="1">
    <citation type="journal article" date="2011" name="Nature">
        <title>Genome sequence and analysis of the tuber crop potato.</title>
        <authorList>
            <consortium name="The Potato Genome Sequencing Consortium"/>
        </authorList>
    </citation>
    <scope>NUCLEOTIDE SEQUENCE [LARGE SCALE GENOMIC DNA]</scope>
    <source>
        <strain evidence="6">cv. DM1-3 516 R44</strain>
    </source>
</reference>
<evidence type="ECO:0000259" key="4">
    <source>
        <dbReference type="Pfam" id="PF03810"/>
    </source>
</evidence>
<dbReference type="EnsemblPlants" id="PGSC0003DMT400064687">
    <property type="protein sequence ID" value="PGSC0003DMT400064687"/>
    <property type="gene ID" value="PGSC0003DMG400025125"/>
</dbReference>
<dbReference type="Gramene" id="PGSC0003DMT400064688">
    <property type="protein sequence ID" value="PGSC0003DMT400064688"/>
    <property type="gene ID" value="PGSC0003DMG400025125"/>
</dbReference>
<keyword evidence="6" id="KW-1185">Reference proteome</keyword>
<dbReference type="Gramene" id="PGSC0003DMT400064687">
    <property type="protein sequence ID" value="PGSC0003DMT400064687"/>
    <property type="gene ID" value="PGSC0003DMG400025125"/>
</dbReference>
<evidence type="ECO:0000313" key="6">
    <source>
        <dbReference type="Proteomes" id="UP000011115"/>
    </source>
</evidence>
<dbReference type="GO" id="GO:0006886">
    <property type="term" value="P:intracellular protein transport"/>
    <property type="evidence" value="ECO:0007669"/>
    <property type="project" value="InterPro"/>
</dbReference>
<evidence type="ECO:0000256" key="1">
    <source>
        <dbReference type="ARBA" id="ARBA00004123"/>
    </source>
</evidence>
<name>M1CCQ8_SOLTU</name>
<dbReference type="InterPro" id="IPR011989">
    <property type="entry name" value="ARM-like"/>
</dbReference>
<dbReference type="PANTHER" id="PTHR10997:SF9">
    <property type="entry name" value="IMPORTIN-9"/>
    <property type="match status" value="1"/>
</dbReference>
<dbReference type="Proteomes" id="UP000011115">
    <property type="component" value="Unassembled WGS sequence"/>
</dbReference>
<dbReference type="GO" id="GO:0031267">
    <property type="term" value="F:small GTPase binding"/>
    <property type="evidence" value="ECO:0007669"/>
    <property type="project" value="InterPro"/>
</dbReference>
<evidence type="ECO:0000256" key="2">
    <source>
        <dbReference type="ARBA" id="ARBA00022448"/>
    </source>
</evidence>
<dbReference type="SUPFAM" id="SSF48371">
    <property type="entry name" value="ARM repeat"/>
    <property type="match status" value="1"/>
</dbReference>
<evidence type="ECO:0000313" key="5">
    <source>
        <dbReference type="EnsemblPlants" id="PGSC0003DMT400064688"/>
    </source>
</evidence>
<dbReference type="InterPro" id="IPR001494">
    <property type="entry name" value="Importin-beta_N"/>
</dbReference>
<dbReference type="AlphaFoldDB" id="M1CCQ8"/>
<dbReference type="STRING" id="4113.M1CCQ8"/>